<organism evidence="5 6">
    <name type="scientific">Haloarchaeobius litoreus</name>
    <dbReference type="NCBI Taxonomy" id="755306"/>
    <lineage>
        <taxon>Archaea</taxon>
        <taxon>Methanobacteriati</taxon>
        <taxon>Methanobacteriota</taxon>
        <taxon>Stenosarchaea group</taxon>
        <taxon>Halobacteria</taxon>
        <taxon>Halobacteriales</taxon>
        <taxon>Halorubellaceae</taxon>
        <taxon>Haloarchaeobius</taxon>
    </lineage>
</organism>
<dbReference type="GO" id="GO:0046279">
    <property type="term" value="P:3,4-dihydroxybenzoate biosynthetic process"/>
    <property type="evidence" value="ECO:0007669"/>
    <property type="project" value="UniProtKB-ARBA"/>
</dbReference>
<dbReference type="InterPro" id="IPR013785">
    <property type="entry name" value="Aldolase_TIM"/>
</dbReference>
<reference evidence="5 6" key="1">
    <citation type="journal article" date="2019" name="Int. J. Syst. Evol. Microbiol.">
        <title>The Global Catalogue of Microorganisms (GCM) 10K type strain sequencing project: providing services to taxonomists for standard genome sequencing and annotation.</title>
        <authorList>
            <consortium name="The Broad Institute Genomics Platform"/>
            <consortium name="The Broad Institute Genome Sequencing Center for Infectious Disease"/>
            <person name="Wu L."/>
            <person name="Ma J."/>
        </authorList>
    </citation>
    <scope>NUCLEOTIDE SEQUENCE [LARGE SCALE GENOMIC DNA]</scope>
    <source>
        <strain evidence="5 6">CGMCC 1.10390</strain>
    </source>
</reference>
<evidence type="ECO:0000256" key="3">
    <source>
        <dbReference type="ARBA" id="ARBA00023270"/>
    </source>
</evidence>
<dbReference type="EMBL" id="JBHUDO010000003">
    <property type="protein sequence ID" value="MFD1647489.1"/>
    <property type="molecule type" value="Genomic_DNA"/>
</dbReference>
<evidence type="ECO:0000313" key="5">
    <source>
        <dbReference type="EMBL" id="MFD1647489.1"/>
    </source>
</evidence>
<dbReference type="GO" id="GO:0003855">
    <property type="term" value="F:3-dehydroquinate dehydratase activity"/>
    <property type="evidence" value="ECO:0007669"/>
    <property type="project" value="UniProtKB-UniRule"/>
</dbReference>
<sequence length="225" mass="23522">MDFDSFVLCASTADLAAEPSAREHADAVEFRMDLASDPLAALDGYDGELPVLATNRARWEGGEADDDTERLDALATAVTMDAVEAVDVELASLQDGNGQRVVERAREAGASVVVSTHDFEGAGDAETMATALDAGLEHGDVAKLAVTATGRKDVLSLLALTDEYDRADDAVATIAMGEAGRHSRVVAPLYGSRIGYAPLDPADATAPGQYDVATTARLVDELSPR</sequence>
<comment type="function">
    <text evidence="4">Involved in the third step of the chorismate pathway, which leads to the biosynthesis of aromatic amino acids. Catalyzes the cis-dehydration of 3-dehydroquinate (DHQ) and introduces the first double bond of the aromatic ring to yield 3-dehydroshikimate.</text>
</comment>
<gene>
    <name evidence="4" type="primary">aroD</name>
    <name evidence="5" type="ORF">ACFSBL_17505</name>
</gene>
<dbReference type="PANTHER" id="PTHR43699:SF1">
    <property type="entry name" value="3-DEHYDROQUINATE DEHYDRATASE"/>
    <property type="match status" value="1"/>
</dbReference>
<comment type="similarity">
    <text evidence="4">Belongs to the type-I 3-dehydroquinase family.</text>
</comment>
<proteinExistence type="inferred from homology"/>
<comment type="subunit">
    <text evidence="4">Homodimer.</text>
</comment>
<feature type="active site" description="Schiff-base intermediate with substrate" evidence="4">
    <location>
        <position position="143"/>
    </location>
</feature>
<dbReference type="GO" id="GO:0008652">
    <property type="term" value="P:amino acid biosynthetic process"/>
    <property type="evidence" value="ECO:0007669"/>
    <property type="project" value="UniProtKB-KW"/>
</dbReference>
<feature type="active site" description="Proton donor/acceptor" evidence="4">
    <location>
        <position position="117"/>
    </location>
</feature>
<feature type="binding site" evidence="4">
    <location>
        <position position="184"/>
    </location>
    <ligand>
        <name>3-dehydroquinate</name>
        <dbReference type="ChEBI" id="CHEBI:32364"/>
    </ligand>
</feature>
<dbReference type="Pfam" id="PF01487">
    <property type="entry name" value="DHquinase_I"/>
    <property type="match status" value="1"/>
</dbReference>
<name>A0ABD6DQJ7_9EURY</name>
<evidence type="ECO:0000256" key="2">
    <source>
        <dbReference type="ARBA" id="ARBA00023239"/>
    </source>
</evidence>
<evidence type="ECO:0000256" key="4">
    <source>
        <dbReference type="HAMAP-Rule" id="MF_00214"/>
    </source>
</evidence>
<dbReference type="Proteomes" id="UP001597034">
    <property type="component" value="Unassembled WGS sequence"/>
</dbReference>
<keyword evidence="6" id="KW-1185">Reference proteome</keyword>
<evidence type="ECO:0000256" key="1">
    <source>
        <dbReference type="ARBA" id="ARBA00001864"/>
    </source>
</evidence>
<feature type="binding site" evidence="4">
    <location>
        <position position="205"/>
    </location>
    <ligand>
        <name>3-dehydroquinate</name>
        <dbReference type="ChEBI" id="CHEBI:32364"/>
    </ligand>
</feature>
<keyword evidence="2 4" id="KW-0456">Lyase</keyword>
<dbReference type="InterPro" id="IPR001381">
    <property type="entry name" value="DHquinase_I"/>
</dbReference>
<keyword evidence="4" id="KW-0028">Amino-acid biosynthesis</keyword>
<comment type="catalytic activity">
    <reaction evidence="1 4">
        <text>3-dehydroquinate = 3-dehydroshikimate + H2O</text>
        <dbReference type="Rhea" id="RHEA:21096"/>
        <dbReference type="ChEBI" id="CHEBI:15377"/>
        <dbReference type="ChEBI" id="CHEBI:16630"/>
        <dbReference type="ChEBI" id="CHEBI:32364"/>
        <dbReference type="EC" id="4.2.1.10"/>
    </reaction>
</comment>
<dbReference type="RefSeq" id="WP_256400455.1">
    <property type="nucleotide sequence ID" value="NZ_JANHJR010000003.1"/>
</dbReference>
<dbReference type="GO" id="GO:0009423">
    <property type="term" value="P:chorismate biosynthetic process"/>
    <property type="evidence" value="ECO:0007669"/>
    <property type="project" value="UniProtKB-UniRule"/>
</dbReference>
<dbReference type="Gene3D" id="3.20.20.70">
    <property type="entry name" value="Aldolase class I"/>
    <property type="match status" value="1"/>
</dbReference>
<dbReference type="SUPFAM" id="SSF51569">
    <property type="entry name" value="Aldolase"/>
    <property type="match status" value="1"/>
</dbReference>
<comment type="caution">
    <text evidence="5">The sequence shown here is derived from an EMBL/GenBank/DDBJ whole genome shotgun (WGS) entry which is preliminary data.</text>
</comment>
<protein>
    <recommendedName>
        <fullName evidence="4">3-dehydroquinate dehydratase</fullName>
        <shortName evidence="4">3-dehydroquinase</shortName>
        <ecNumber evidence="4">4.2.1.10</ecNumber>
    </recommendedName>
    <alternativeName>
        <fullName evidence="4">Type I DHQase</fullName>
    </alternativeName>
    <alternativeName>
        <fullName evidence="4">Type I dehydroquinase</fullName>
        <shortName evidence="4">DHQ1</shortName>
    </alternativeName>
</protein>
<dbReference type="InterPro" id="IPR050146">
    <property type="entry name" value="Type-I_3-dehydroquinase"/>
</dbReference>
<keyword evidence="3 4" id="KW-0704">Schiff base</keyword>
<keyword evidence="4" id="KW-0057">Aromatic amino acid biosynthesis</keyword>
<feature type="binding site" evidence="4">
    <location>
        <position position="209"/>
    </location>
    <ligand>
        <name>3-dehydroquinate</name>
        <dbReference type="ChEBI" id="CHEBI:32364"/>
    </ligand>
</feature>
<comment type="caution">
    <text evidence="4">Lacks conserved residue(s) required for the propagation of feature annotation.</text>
</comment>
<comment type="pathway">
    <text evidence="4">Metabolic intermediate biosynthesis; chorismate biosynthesis; chorismate from D-erythrose 4-phosphate and phosphoenolpyruvate: step 3/7.</text>
</comment>
<dbReference type="EC" id="4.2.1.10" evidence="4"/>
<dbReference type="AlphaFoldDB" id="A0ABD6DQJ7"/>
<dbReference type="CDD" id="cd00502">
    <property type="entry name" value="DHQase_I"/>
    <property type="match status" value="1"/>
</dbReference>
<evidence type="ECO:0000313" key="6">
    <source>
        <dbReference type="Proteomes" id="UP001597034"/>
    </source>
</evidence>
<feature type="binding site" evidence="4">
    <location>
        <position position="56"/>
    </location>
    <ligand>
        <name>3-dehydroquinate</name>
        <dbReference type="ChEBI" id="CHEBI:32364"/>
    </ligand>
</feature>
<dbReference type="PANTHER" id="PTHR43699">
    <property type="entry name" value="3-DEHYDROQUINATE DEHYDRATASE"/>
    <property type="match status" value="1"/>
</dbReference>
<feature type="binding site" evidence="4">
    <location>
        <begin position="29"/>
        <end position="31"/>
    </location>
    <ligand>
        <name>3-dehydroquinate</name>
        <dbReference type="ChEBI" id="CHEBI:32364"/>
    </ligand>
</feature>
<accession>A0ABD6DQJ7</accession>
<dbReference type="HAMAP" id="MF_00214">
    <property type="entry name" value="AroD"/>
    <property type="match status" value="1"/>
</dbReference>
<dbReference type="GO" id="GO:0009073">
    <property type="term" value="P:aromatic amino acid family biosynthetic process"/>
    <property type="evidence" value="ECO:0007669"/>
    <property type="project" value="UniProtKB-KW"/>
</dbReference>